<dbReference type="AlphaFoldDB" id="A0A7R9CU76"/>
<feature type="region of interest" description="Disordered" evidence="1">
    <location>
        <begin position="31"/>
        <end position="77"/>
    </location>
</feature>
<reference evidence="2" key="1">
    <citation type="submission" date="2020-11" db="EMBL/GenBank/DDBJ databases">
        <authorList>
            <person name="Tran Van P."/>
        </authorList>
    </citation>
    <scope>NUCLEOTIDE SEQUENCE</scope>
</reference>
<accession>A0A7R9CU76</accession>
<evidence type="ECO:0000256" key="1">
    <source>
        <dbReference type="SAM" id="MobiDB-lite"/>
    </source>
</evidence>
<feature type="compositionally biased region" description="Basic and acidic residues" evidence="1">
    <location>
        <begin position="54"/>
        <end position="68"/>
    </location>
</feature>
<protein>
    <submittedName>
        <fullName evidence="2">Uncharacterized protein</fullName>
    </submittedName>
</protein>
<name>A0A7R9CU76_TIMCR</name>
<dbReference type="EMBL" id="OC318348">
    <property type="protein sequence ID" value="CAD7401605.1"/>
    <property type="molecule type" value="Genomic_DNA"/>
</dbReference>
<proteinExistence type="predicted"/>
<gene>
    <name evidence="2" type="ORF">TCEB3V08_LOCUS6086</name>
</gene>
<sequence length="210" mass="23540">MNKMNLPSPFEPCFFPETYLPGGFKEHSKIVDVGEMNQHNQSTEEESEIESDEEGPKGPKDIIPEKRSLPQKKKHVKRPKLIQLTQILPTATSKSVMNPEEVFEKPQVETVQRKIELKLPPEAISAGIVKEDMSDSHGGFGLMFPTHQGAAEDQTVCLEEDRDIASDSSSVITLDQLAANRISTRDLHRSRGILKLQWERGARAPSSKRV</sequence>
<organism evidence="2">
    <name type="scientific">Timema cristinae</name>
    <name type="common">Walking stick</name>
    <dbReference type="NCBI Taxonomy" id="61476"/>
    <lineage>
        <taxon>Eukaryota</taxon>
        <taxon>Metazoa</taxon>
        <taxon>Ecdysozoa</taxon>
        <taxon>Arthropoda</taxon>
        <taxon>Hexapoda</taxon>
        <taxon>Insecta</taxon>
        <taxon>Pterygota</taxon>
        <taxon>Neoptera</taxon>
        <taxon>Polyneoptera</taxon>
        <taxon>Phasmatodea</taxon>
        <taxon>Timematodea</taxon>
        <taxon>Timematoidea</taxon>
        <taxon>Timematidae</taxon>
        <taxon>Timema</taxon>
    </lineage>
</organism>
<feature type="compositionally biased region" description="Acidic residues" evidence="1">
    <location>
        <begin position="43"/>
        <end position="53"/>
    </location>
</feature>
<evidence type="ECO:0000313" key="2">
    <source>
        <dbReference type="EMBL" id="CAD7401605.1"/>
    </source>
</evidence>